<sequence length="885" mass="96611">MYDVIIIGAGVIGCSIARELSRYKLHTLVLEKENDVCCGTSKANSAIVHAGFDPLPHTHKARLNARSNLLFDELAAQLDIPFKRNGALVLNLNKEDYPKLIDLKERGKQNGVPDLQILTRSEVISLESHLAENTQIVNALYAPTSGIVCPFTLTLALAENAHANGVHFKFNTPVTSIVKEENTFILSTPSESFKARAVVNAAGVFSDVINNSVSKHTFTITPIKGEYDLFDKYVGNLFVRTLFQLPTSKGKGILVTPTIDGNLLIGPTAIPCTDKDNVNTTRSGLDQVLAGALRTTTSIPMGYIITSFSGLRAHNDQDDFILGEAPDVPNFFNALGIESPGLSCAPLIGKELAQAICAKLKPAPNPDFTPTRKGIVRFNSLPLHKQKELIKENPLYGKIVCRCEQITEAEILEAIHRPLGAVDLNGIKRRTRAGAGRCQSGFCFIRNSELLSGIPDTTYSTPTLPIEKEYDLIIIGGGPAGLSAALAAHKKGISRLLIIEREPYLGGILNQCIHNGFGLHTFKEELTGPEYAERFIRSVQKAHIPYLLSTTVTSITPNKELPALSPSYGLLTLKAKAIILAMGCRERPRGALTIPGSRCKGILTAGTAQKLVNMKGIIPGKEVVILGSGDIGLIMARRMTLEGAHVQAVIEIMPFSSGLKRNIVQCLDDYQIPLKLNHTVIEIHGHDQIEGVTVAEVDANRQPIRSTATFIPYDLLLLSVGLLPENELSRLAKVNLSPITGGPVVTDTLETSTPGIFACGNVLHVHDLVDYVSEESSLAGEKAADYILEDTPDVNNPISVFTEEGIHYCIPQFIQPAPIEPITLRFRVNKVYKNAYKRVYFDGTLVLRKKKRIFTPGEMENFILTPDLFTAHPNLKFITLKIERS</sequence>
<feature type="domain" description="FAD dependent oxidoreductase" evidence="1">
    <location>
        <begin position="3"/>
        <end position="354"/>
    </location>
</feature>
<evidence type="ECO:0000259" key="1">
    <source>
        <dbReference type="Pfam" id="PF01266"/>
    </source>
</evidence>
<dbReference type="InterPro" id="IPR036188">
    <property type="entry name" value="FAD/NAD-bd_sf"/>
</dbReference>
<dbReference type="InterPro" id="IPR023753">
    <property type="entry name" value="FAD/NAD-binding_dom"/>
</dbReference>
<evidence type="ECO:0000259" key="2">
    <source>
        <dbReference type="Pfam" id="PF04324"/>
    </source>
</evidence>
<dbReference type="Gene3D" id="3.30.9.10">
    <property type="entry name" value="D-Amino Acid Oxidase, subunit A, domain 2"/>
    <property type="match status" value="1"/>
</dbReference>
<proteinExistence type="predicted"/>
<dbReference type="InterPro" id="IPR006076">
    <property type="entry name" value="FAD-dep_OxRdtase"/>
</dbReference>
<dbReference type="EMBL" id="JACRSY010000071">
    <property type="protein sequence ID" value="MBC8581670.1"/>
    <property type="molecule type" value="Genomic_DNA"/>
</dbReference>
<dbReference type="InterPro" id="IPR041854">
    <property type="entry name" value="BFD-like_2Fe2S-bd_dom_sf"/>
</dbReference>
<accession>A0A926ENH8</accession>
<dbReference type="PRINTS" id="PR00469">
    <property type="entry name" value="PNDRDTASEII"/>
</dbReference>
<dbReference type="AlphaFoldDB" id="A0A926ENH8"/>
<evidence type="ECO:0000259" key="3">
    <source>
        <dbReference type="Pfam" id="PF07992"/>
    </source>
</evidence>
<dbReference type="CDD" id="cd19946">
    <property type="entry name" value="GlpA-like_Fer2_BFD-like"/>
    <property type="match status" value="1"/>
</dbReference>
<dbReference type="PRINTS" id="PR00368">
    <property type="entry name" value="FADPNR"/>
</dbReference>
<feature type="domain" description="BFD-like [2Fe-2S]-binding" evidence="2">
    <location>
        <begin position="399"/>
        <end position="451"/>
    </location>
</feature>
<dbReference type="RefSeq" id="WP_330597787.1">
    <property type="nucleotide sequence ID" value="NZ_JACRSY010000071.1"/>
</dbReference>
<dbReference type="Gene3D" id="1.10.10.1100">
    <property type="entry name" value="BFD-like [2Fe-2S]-binding domain"/>
    <property type="match status" value="1"/>
</dbReference>
<dbReference type="Gene3D" id="3.50.50.60">
    <property type="entry name" value="FAD/NAD(P)-binding domain"/>
    <property type="match status" value="3"/>
</dbReference>
<evidence type="ECO:0000313" key="5">
    <source>
        <dbReference type="Proteomes" id="UP000655830"/>
    </source>
</evidence>
<evidence type="ECO:0000313" key="4">
    <source>
        <dbReference type="EMBL" id="MBC8581670.1"/>
    </source>
</evidence>
<dbReference type="Pfam" id="PF07992">
    <property type="entry name" value="Pyr_redox_2"/>
    <property type="match status" value="1"/>
</dbReference>
<dbReference type="SUPFAM" id="SSF51905">
    <property type="entry name" value="FAD/NAD(P)-binding domain"/>
    <property type="match status" value="2"/>
</dbReference>
<comment type="caution">
    <text evidence="4">The sequence shown here is derived from an EMBL/GenBank/DDBJ whole genome shotgun (WGS) entry which is preliminary data.</text>
</comment>
<dbReference type="InterPro" id="IPR052745">
    <property type="entry name" value="G3P_Oxidase/Oxidoreductase"/>
</dbReference>
<dbReference type="GO" id="GO:0016491">
    <property type="term" value="F:oxidoreductase activity"/>
    <property type="evidence" value="ECO:0007669"/>
    <property type="project" value="InterPro"/>
</dbReference>
<dbReference type="Proteomes" id="UP000655830">
    <property type="component" value="Unassembled WGS sequence"/>
</dbReference>
<dbReference type="PANTHER" id="PTHR42720">
    <property type="entry name" value="GLYCEROL-3-PHOSPHATE DEHYDROGENASE"/>
    <property type="match status" value="1"/>
</dbReference>
<dbReference type="Pfam" id="PF04324">
    <property type="entry name" value="Fer2_BFD"/>
    <property type="match status" value="1"/>
</dbReference>
<dbReference type="InterPro" id="IPR007419">
    <property type="entry name" value="BFD-like_2Fe2S-bd_dom"/>
</dbReference>
<organism evidence="4 5">
    <name type="scientific">Zhenhengia yiwuensis</name>
    <dbReference type="NCBI Taxonomy" id="2763666"/>
    <lineage>
        <taxon>Bacteria</taxon>
        <taxon>Bacillati</taxon>
        <taxon>Bacillota</taxon>
        <taxon>Clostridia</taxon>
        <taxon>Lachnospirales</taxon>
        <taxon>Lachnospiraceae</taxon>
        <taxon>Zhenhengia</taxon>
    </lineage>
</organism>
<gene>
    <name evidence="4" type="ORF">H8718_19515</name>
</gene>
<feature type="domain" description="FAD/NAD(P)-binding" evidence="3">
    <location>
        <begin position="470"/>
        <end position="764"/>
    </location>
</feature>
<protein>
    <submittedName>
        <fullName evidence="4">FAD-dependent oxidoreductase</fullName>
    </submittedName>
</protein>
<dbReference type="PANTHER" id="PTHR42720:SF1">
    <property type="entry name" value="GLYCEROL 3-PHOSPHATE OXIDASE"/>
    <property type="match status" value="1"/>
</dbReference>
<name>A0A926ENH8_9FIRM</name>
<keyword evidence="5" id="KW-1185">Reference proteome</keyword>
<dbReference type="Pfam" id="PF01266">
    <property type="entry name" value="DAO"/>
    <property type="match status" value="1"/>
</dbReference>
<reference evidence="4" key="1">
    <citation type="submission" date="2020-08" db="EMBL/GenBank/DDBJ databases">
        <title>Genome public.</title>
        <authorList>
            <person name="Liu C."/>
            <person name="Sun Q."/>
        </authorList>
    </citation>
    <scope>NUCLEOTIDE SEQUENCE</scope>
    <source>
        <strain evidence="4">NSJ-12</strain>
    </source>
</reference>